<dbReference type="AlphaFoldDB" id="A9NVP4"/>
<feature type="transmembrane region" description="Helical" evidence="1">
    <location>
        <begin position="6"/>
        <end position="25"/>
    </location>
</feature>
<keyword evidence="1" id="KW-1133">Transmembrane helix</keyword>
<dbReference type="GO" id="GO:0005789">
    <property type="term" value="C:endoplasmic reticulum membrane"/>
    <property type="evidence" value="ECO:0007669"/>
    <property type="project" value="TreeGrafter"/>
</dbReference>
<name>A9NVP4_PICSI</name>
<feature type="transmembrane region" description="Helical" evidence="1">
    <location>
        <begin position="69"/>
        <end position="98"/>
    </location>
</feature>
<dbReference type="GO" id="GO:0005886">
    <property type="term" value="C:plasma membrane"/>
    <property type="evidence" value="ECO:0007669"/>
    <property type="project" value="TreeGrafter"/>
</dbReference>
<sequence length="268" mass="30071">MARSGLGFSILRGGLGVAAICYVGVDYLRRIAPSWHAFLQPILWSVLALAAVCRAPFYPHWSTELQSALPFVGSLLFLVLALALEAISVQFVTAVLGLDWHRTAPPLPDTGQWLFLALNERLPLTIVQVLRAPLIGLHHYLMLFLMLAFSVLFDCVKAPGLGLGARYMFTMAVGRLLRVMTFVATILPSARPWCASARFDIPDHPHPWAQKYYMPYSSDPNMIRQLLRHDMVNVPIEEYPAEIIPDWGWMKFLVNILRPTSPSTSEET</sequence>
<dbReference type="GO" id="GO:0047493">
    <property type="term" value="F:ceramide cholinephosphotransferase activity"/>
    <property type="evidence" value="ECO:0007669"/>
    <property type="project" value="TreeGrafter"/>
</dbReference>
<dbReference type="GO" id="GO:0046513">
    <property type="term" value="P:ceramide biosynthetic process"/>
    <property type="evidence" value="ECO:0007669"/>
    <property type="project" value="TreeGrafter"/>
</dbReference>
<proteinExistence type="evidence at transcript level"/>
<reference evidence="2" key="1">
    <citation type="journal article" date="2008" name="BMC Genomics">
        <title>A conifer genomics resource of 200,000 spruce (Picea spp.) ESTs and 6,464 high-quality, sequence-finished full-length cDNAs for Sitka spruce (Picea sitchensis).</title>
        <authorList>
            <person name="Ralph S.G."/>
            <person name="Chun H.J."/>
            <person name="Kolosova N."/>
            <person name="Cooper D."/>
            <person name="Oddy C."/>
            <person name="Ritland C.E."/>
            <person name="Kirkpatrick R."/>
            <person name="Moore R."/>
            <person name="Barber S."/>
            <person name="Holt R.A."/>
            <person name="Jones S.J."/>
            <person name="Marra M.A."/>
            <person name="Douglas C.J."/>
            <person name="Ritland K."/>
            <person name="Bohlmann J."/>
        </authorList>
    </citation>
    <scope>NUCLEOTIDE SEQUENCE</scope>
    <source>
        <tissue evidence="2">Bark</tissue>
    </source>
</reference>
<keyword evidence="1" id="KW-0812">Transmembrane</keyword>
<dbReference type="EMBL" id="EF085400">
    <property type="protein sequence ID" value="ABK24705.1"/>
    <property type="molecule type" value="mRNA"/>
</dbReference>
<dbReference type="InterPro" id="IPR045221">
    <property type="entry name" value="Sphingomyelin_synth-like"/>
</dbReference>
<evidence type="ECO:0000313" key="2">
    <source>
        <dbReference type="EMBL" id="ABK24705.1"/>
    </source>
</evidence>
<protein>
    <submittedName>
        <fullName evidence="2">Uncharacterized protein</fullName>
    </submittedName>
</protein>
<dbReference type="PANTHER" id="PTHR21290:SF25">
    <property type="entry name" value="SPHINGOMYELIN SYNTHASE-RELATED PROTEIN 1"/>
    <property type="match status" value="1"/>
</dbReference>
<feature type="transmembrane region" description="Helical" evidence="1">
    <location>
        <begin position="37"/>
        <end position="57"/>
    </location>
</feature>
<dbReference type="PANTHER" id="PTHR21290">
    <property type="entry name" value="SPHINGOMYELIN SYNTHETASE"/>
    <property type="match status" value="1"/>
</dbReference>
<evidence type="ECO:0000256" key="1">
    <source>
        <dbReference type="SAM" id="Phobius"/>
    </source>
</evidence>
<dbReference type="GO" id="GO:0033188">
    <property type="term" value="F:sphingomyelin synthase activity"/>
    <property type="evidence" value="ECO:0007669"/>
    <property type="project" value="TreeGrafter"/>
</dbReference>
<dbReference type="GO" id="GO:0000139">
    <property type="term" value="C:Golgi membrane"/>
    <property type="evidence" value="ECO:0007669"/>
    <property type="project" value="TreeGrafter"/>
</dbReference>
<feature type="transmembrane region" description="Helical" evidence="1">
    <location>
        <begin position="140"/>
        <end position="161"/>
    </location>
</feature>
<organism evidence="2">
    <name type="scientific">Picea sitchensis</name>
    <name type="common">Sitka spruce</name>
    <name type="synonym">Pinus sitchensis</name>
    <dbReference type="NCBI Taxonomy" id="3332"/>
    <lineage>
        <taxon>Eukaryota</taxon>
        <taxon>Viridiplantae</taxon>
        <taxon>Streptophyta</taxon>
        <taxon>Embryophyta</taxon>
        <taxon>Tracheophyta</taxon>
        <taxon>Spermatophyta</taxon>
        <taxon>Pinopsida</taxon>
        <taxon>Pinidae</taxon>
        <taxon>Conifers I</taxon>
        <taxon>Pinales</taxon>
        <taxon>Pinaceae</taxon>
        <taxon>Picea</taxon>
    </lineage>
</organism>
<accession>A9NVP4</accession>
<keyword evidence="1" id="KW-0472">Membrane</keyword>